<comment type="caution">
    <text evidence="1">The sequence shown here is derived from an EMBL/GenBank/DDBJ whole genome shotgun (WGS) entry which is preliminary data.</text>
</comment>
<sequence>MPREYQAVQLNDQVKKVLVREDSDGRSYVLVEEIRDAFLYICDKFELHGVPVPFLEDDRHERLYPERIAYYPGEVLTVVPLAQTPSSPQPTAIVPSRVFVRREQSLFTLLDVQTKKLTSVMSVLDSLQDQVDQLGRNTQQSDVKMSQILATQKNIAETQDKLLGKMDMVIANTEALLTQTFELHEYTLPRLFIVLPEVAYHGLNPAMILSKYTSVKYRLYFLCECGTHTSPTGPHRLNHIHIARHEGYEIKRPTEFFRKYGPHVLRLLHVLRFGIKLASGAIPALSTISAMDLPEDITDDLESKVTSCIQYLSAYQKSLDYNVPGMDNGTTTADNFGPSKSHLDDIVQIEGADLRQLDSFLQKKDQSRALGNLFRTVDEHGHVKWICLDHYRSTYHLRQDREFENQILLNQGMYDKRLGIVTVVLPSSDVIDAFLTAMTRAGAFNELDIHLRNYSYHDLKTLGQSLSKTNVSKLTLTGHHYKEISSMYRKKLSPILSIMAEGKVRYFQFKDTKDLIPSRGVEIPKSMSAVRSLELSGISLKDGHELFAKILHACSDLGVFRLTDTPMKPSYLNSTLSGLSSSGNLRVMSLRNCDISTDSAEALATFLKTCPKLIELDLSQNCLDDSSCCEIIDAIGNQLVKLSLSNTGFGDESAMALERNIGGELLTYLDISNSSEELSSDAMESIIRLMGRLRCTELMLPRVQDPSDDLYAKAIARLDASKLEHLEIEGSSCGDQTALSLAKMLSVPLQALARFKVDLPRLTLTGALALGDALPSDCQVATVSFSGSQLFQSSAHESRSLQSLFTSVCSRLTTLALTDTAMDDKLASYLCEALRGDNTACRLENLDLADNKMTPAGGAMVLECLHHNKTLQTLRMGSQSFVDFGSMGSAVQRFLETNRTVCCLSVSHVNLCELSLGLSYNANTLKAIEAQYVDGQVDDVFAFGDYLKSSQNTLLRLVVRQARVCDDEPSLEHLSQLLKQNQTIVDLEWEYDQGCDAESHVLQRYLDRNRDLWRKKADAKEEDLILAGIDSWTARAICRGAE</sequence>
<dbReference type="InterPro" id="IPR001611">
    <property type="entry name" value="Leu-rich_rpt"/>
</dbReference>
<dbReference type="EMBL" id="JAAAID010000042">
    <property type="protein sequence ID" value="KAG0023803.1"/>
    <property type="molecule type" value="Genomic_DNA"/>
</dbReference>
<dbReference type="PANTHER" id="PTHR47679:SF2">
    <property type="entry name" value="C-TERMINAL OF ROC (COR) DOMAIN-CONTAINING PROTEIN"/>
    <property type="match status" value="1"/>
</dbReference>
<accession>A0A9P6N4S1</accession>
<evidence type="ECO:0000313" key="2">
    <source>
        <dbReference type="Proteomes" id="UP000703661"/>
    </source>
</evidence>
<organism evidence="1 2">
    <name type="scientific">Entomortierella chlamydospora</name>
    <dbReference type="NCBI Taxonomy" id="101097"/>
    <lineage>
        <taxon>Eukaryota</taxon>
        <taxon>Fungi</taxon>
        <taxon>Fungi incertae sedis</taxon>
        <taxon>Mucoromycota</taxon>
        <taxon>Mortierellomycotina</taxon>
        <taxon>Mortierellomycetes</taxon>
        <taxon>Mortierellales</taxon>
        <taxon>Mortierellaceae</taxon>
        <taxon>Entomortierella</taxon>
    </lineage>
</organism>
<keyword evidence="2" id="KW-1185">Reference proteome</keyword>
<dbReference type="SUPFAM" id="SSF52047">
    <property type="entry name" value="RNI-like"/>
    <property type="match status" value="2"/>
</dbReference>
<name>A0A9P6N4S1_9FUNG</name>
<dbReference type="Pfam" id="PF13516">
    <property type="entry name" value="LRR_6"/>
    <property type="match status" value="1"/>
</dbReference>
<dbReference type="InterPro" id="IPR032675">
    <property type="entry name" value="LRR_dom_sf"/>
</dbReference>
<dbReference type="OrthoDB" id="120976at2759"/>
<evidence type="ECO:0000313" key="1">
    <source>
        <dbReference type="EMBL" id="KAG0023803.1"/>
    </source>
</evidence>
<dbReference type="SMART" id="SM00368">
    <property type="entry name" value="LRR_RI"/>
    <property type="match status" value="5"/>
</dbReference>
<dbReference type="Proteomes" id="UP000703661">
    <property type="component" value="Unassembled WGS sequence"/>
</dbReference>
<reference evidence="1" key="1">
    <citation type="journal article" date="2020" name="Fungal Divers.">
        <title>Resolving the Mortierellaceae phylogeny through synthesis of multi-gene phylogenetics and phylogenomics.</title>
        <authorList>
            <person name="Vandepol N."/>
            <person name="Liber J."/>
            <person name="Desiro A."/>
            <person name="Na H."/>
            <person name="Kennedy M."/>
            <person name="Barry K."/>
            <person name="Grigoriev I.V."/>
            <person name="Miller A.N."/>
            <person name="O'Donnell K."/>
            <person name="Stajich J.E."/>
            <person name="Bonito G."/>
        </authorList>
    </citation>
    <scope>NUCLEOTIDE SEQUENCE</scope>
    <source>
        <strain evidence="1">NRRL 2769</strain>
    </source>
</reference>
<proteinExistence type="predicted"/>
<gene>
    <name evidence="1" type="ORF">BGZ80_007985</name>
</gene>
<dbReference type="AlphaFoldDB" id="A0A9P6N4S1"/>
<dbReference type="Gene3D" id="3.80.10.10">
    <property type="entry name" value="Ribonuclease Inhibitor"/>
    <property type="match status" value="2"/>
</dbReference>
<protein>
    <submittedName>
        <fullName evidence="1">Uncharacterized protein</fullName>
    </submittedName>
</protein>
<dbReference type="PANTHER" id="PTHR47679">
    <property type="entry name" value="PROTEIN TORNADO 1"/>
    <property type="match status" value="1"/>
</dbReference>